<keyword evidence="3" id="KW-1185">Reference proteome</keyword>
<dbReference type="Proteomes" id="UP000596742">
    <property type="component" value="Unassembled WGS sequence"/>
</dbReference>
<feature type="domain" description="Fibronectin type-III" evidence="1">
    <location>
        <begin position="157"/>
        <end position="250"/>
    </location>
</feature>
<gene>
    <name evidence="2" type="ORF">MGAL_10B047754</name>
</gene>
<dbReference type="SUPFAM" id="SSF49265">
    <property type="entry name" value="Fibronectin type III"/>
    <property type="match status" value="2"/>
</dbReference>
<feature type="domain" description="Fibronectin type-III" evidence="1">
    <location>
        <begin position="1"/>
        <end position="66"/>
    </location>
</feature>
<dbReference type="Pfam" id="PF00041">
    <property type="entry name" value="fn3"/>
    <property type="match status" value="1"/>
</dbReference>
<dbReference type="PROSITE" id="PS50853">
    <property type="entry name" value="FN3"/>
    <property type="match status" value="2"/>
</dbReference>
<dbReference type="PANTHER" id="PTHR46957:SF3">
    <property type="entry name" value="CYTOKINE RECEPTOR"/>
    <property type="match status" value="1"/>
</dbReference>
<dbReference type="InterPro" id="IPR013783">
    <property type="entry name" value="Ig-like_fold"/>
</dbReference>
<evidence type="ECO:0000259" key="1">
    <source>
        <dbReference type="PROSITE" id="PS50853"/>
    </source>
</evidence>
<sequence length="691" mass="77499">MKNIIHYKIASIGNGEEDILLVDAKTTTFVIRDVLPSTKYTLKVIACAIKNKEERSDEVVHITQDPGKPENLTAINIDNGIKLTWTKPDYPAINCIKHYKVSCTLNGNESIHLVSSGTTSFVRPDVLPSTPYTLKVILCTINDIEMESGEVLHITADPGKPENLTAINIDNGIKLTWTKPDYPAINCIKHYKVSCTLNGNESIHLVSSGTTSFVIPNVLPSTPYTLKVILCTINNIEMESDEVLHITAGSKNLLIECNGYLVSCDVDSKVHNKIIHSDVFLEKDFSGEDVLDFAKLFFTSYHIARKNLPSTFWRYIFLPVIEKKDSNVCLFLLTIVNGMTTDQWEKCRQYVLDGLSRSMINQDKDTSKVIAWFVTKKCFQSLDKSIRENITDIWPAFICNCHTKQQVICSDKIEINIEINAYRPDLPDSFSKIDIHYIIDDRAQIKEGFQIHQHLQSSSGNIHSSNEATLSSIDARHLFIEHSNLSLVCKSPFKSNGFRKNEQKVIIQSCYQLYCKRKGFIPIGENHFPETLYGLKTDVLEGSPHYRSSLKVGNKIGTDEYKTGTLGGFVQVRGDIAFLTCLHVFLNAAELASDNLSLDDENKVPVKLYMDNDYTHICGKIREIAFAVDNEKETSIDAALVEIPADSIINSDYVDIEGGNISFNDIALDIVSLNKATVVYSIHLDLHIENG</sequence>
<proteinExistence type="predicted"/>
<protein>
    <recommendedName>
        <fullName evidence="1">Fibronectin type-III domain-containing protein</fullName>
    </recommendedName>
</protein>
<organism evidence="2 3">
    <name type="scientific">Mytilus galloprovincialis</name>
    <name type="common">Mediterranean mussel</name>
    <dbReference type="NCBI Taxonomy" id="29158"/>
    <lineage>
        <taxon>Eukaryota</taxon>
        <taxon>Metazoa</taxon>
        <taxon>Spiralia</taxon>
        <taxon>Lophotrochozoa</taxon>
        <taxon>Mollusca</taxon>
        <taxon>Bivalvia</taxon>
        <taxon>Autobranchia</taxon>
        <taxon>Pteriomorphia</taxon>
        <taxon>Mytilida</taxon>
        <taxon>Mytiloidea</taxon>
        <taxon>Mytilidae</taxon>
        <taxon>Mytilinae</taxon>
        <taxon>Mytilus</taxon>
    </lineage>
</organism>
<dbReference type="GO" id="GO:0016020">
    <property type="term" value="C:membrane"/>
    <property type="evidence" value="ECO:0007669"/>
    <property type="project" value="UniProtKB-SubCell"/>
</dbReference>
<dbReference type="OrthoDB" id="6117915at2759"/>
<dbReference type="CDD" id="cd00063">
    <property type="entry name" value="FN3"/>
    <property type="match status" value="3"/>
</dbReference>
<dbReference type="InterPro" id="IPR036116">
    <property type="entry name" value="FN3_sf"/>
</dbReference>
<dbReference type="AlphaFoldDB" id="A0A8B6CG45"/>
<name>A0A8B6CG45_MYTGA</name>
<evidence type="ECO:0000313" key="3">
    <source>
        <dbReference type="Proteomes" id="UP000596742"/>
    </source>
</evidence>
<dbReference type="InterPro" id="IPR003961">
    <property type="entry name" value="FN3_dom"/>
</dbReference>
<dbReference type="PANTHER" id="PTHR46957">
    <property type="entry name" value="CYTOKINE RECEPTOR"/>
    <property type="match status" value="1"/>
</dbReference>
<accession>A0A8B6CG45</accession>
<dbReference type="SMART" id="SM00060">
    <property type="entry name" value="FN3"/>
    <property type="match status" value="2"/>
</dbReference>
<dbReference type="EMBL" id="UYJE01001661">
    <property type="protein sequence ID" value="VDI04047.1"/>
    <property type="molecule type" value="Genomic_DNA"/>
</dbReference>
<evidence type="ECO:0000313" key="2">
    <source>
        <dbReference type="EMBL" id="VDI04047.1"/>
    </source>
</evidence>
<comment type="caution">
    <text evidence="2">The sequence shown here is derived from an EMBL/GenBank/DDBJ whole genome shotgun (WGS) entry which is preliminary data.</text>
</comment>
<reference evidence="2" key="1">
    <citation type="submission" date="2018-11" db="EMBL/GenBank/DDBJ databases">
        <authorList>
            <person name="Alioto T."/>
            <person name="Alioto T."/>
        </authorList>
    </citation>
    <scope>NUCLEOTIDE SEQUENCE</scope>
</reference>
<dbReference type="InterPro" id="IPR050713">
    <property type="entry name" value="RTP_Phos/Ushers"/>
</dbReference>
<dbReference type="Gene3D" id="2.60.40.10">
    <property type="entry name" value="Immunoglobulins"/>
    <property type="match status" value="3"/>
</dbReference>